<dbReference type="GO" id="GO:0005886">
    <property type="term" value="C:plasma membrane"/>
    <property type="evidence" value="ECO:0000318"/>
    <property type="project" value="GO_Central"/>
</dbReference>
<accession>F7A786</accession>
<evidence type="ECO:0000313" key="3">
    <source>
        <dbReference type="Ensembl" id="ENSCINP00000010170.3"/>
    </source>
</evidence>
<evidence type="ECO:0000313" key="4">
    <source>
        <dbReference type="Proteomes" id="UP000008144"/>
    </source>
</evidence>
<dbReference type="PANTHER" id="PTHR23248:SF63">
    <property type="entry name" value="PHOSPHOLIPID SCRAMBLASE"/>
    <property type="match status" value="1"/>
</dbReference>
<dbReference type="Ensembl" id="ENSCINT00000010170.3">
    <property type="protein sequence ID" value="ENSCINP00000010170.3"/>
    <property type="gene ID" value="ENSCING00000008944.3"/>
</dbReference>
<name>F7A786_CIOIN</name>
<reference evidence="3" key="4">
    <citation type="submission" date="2025-09" db="UniProtKB">
        <authorList>
            <consortium name="Ensembl"/>
        </authorList>
    </citation>
    <scope>IDENTIFICATION</scope>
</reference>
<dbReference type="AlphaFoldDB" id="F7A786"/>
<dbReference type="EMBL" id="EAAA01001790">
    <property type="status" value="NOT_ANNOTATED_CDS"/>
    <property type="molecule type" value="Genomic_DNA"/>
</dbReference>
<keyword evidence="2" id="KW-0449">Lipoprotein</keyword>
<dbReference type="GeneTree" id="ENSGT00940000166503"/>
<evidence type="ECO:0000256" key="2">
    <source>
        <dbReference type="RuleBase" id="RU363116"/>
    </source>
</evidence>
<dbReference type="PANTHER" id="PTHR23248">
    <property type="entry name" value="PHOSPHOLIPID SCRAMBLASE-RELATED"/>
    <property type="match status" value="1"/>
</dbReference>
<reference evidence="3" key="2">
    <citation type="journal article" date="2008" name="Genome Biol.">
        <title>Improved genome assembly and evidence-based global gene model set for the chordate Ciona intestinalis: new insight into intron and operon populations.</title>
        <authorList>
            <person name="Satou Y."/>
            <person name="Mineta K."/>
            <person name="Ogasawara M."/>
            <person name="Sasakura Y."/>
            <person name="Shoguchi E."/>
            <person name="Ueno K."/>
            <person name="Yamada L."/>
            <person name="Matsumoto J."/>
            <person name="Wasserscheid J."/>
            <person name="Dewar K."/>
            <person name="Wiley G.B."/>
            <person name="Macmil S.L."/>
            <person name="Roe B.A."/>
            <person name="Zeller R.W."/>
            <person name="Hastings K.E."/>
            <person name="Lemaire P."/>
            <person name="Lindquist E."/>
            <person name="Endo T."/>
            <person name="Hotta K."/>
            <person name="Inaba K."/>
        </authorList>
    </citation>
    <scope>NUCLEOTIDE SEQUENCE [LARGE SCALE GENOMIC DNA]</scope>
    <source>
        <strain evidence="3">wild type</strain>
    </source>
</reference>
<keyword evidence="2" id="KW-0106">Calcium</keyword>
<dbReference type="FunCoup" id="F7A786">
    <property type="interactions" value="11"/>
</dbReference>
<keyword evidence="2" id="KW-0564">Palmitate</keyword>
<dbReference type="SUPFAM" id="SSF54518">
    <property type="entry name" value="Tubby C-terminal domain-like"/>
    <property type="match status" value="1"/>
</dbReference>
<dbReference type="InterPro" id="IPR025659">
    <property type="entry name" value="Tubby-like_C"/>
</dbReference>
<dbReference type="OMA" id="CANIDCC"/>
<dbReference type="Proteomes" id="UP000008144">
    <property type="component" value="Chromosome 3"/>
</dbReference>
<organism evidence="3 4">
    <name type="scientific">Ciona intestinalis</name>
    <name type="common">Transparent sea squirt</name>
    <name type="synonym">Ascidia intestinalis</name>
    <dbReference type="NCBI Taxonomy" id="7719"/>
    <lineage>
        <taxon>Eukaryota</taxon>
        <taxon>Metazoa</taxon>
        <taxon>Chordata</taxon>
        <taxon>Tunicata</taxon>
        <taxon>Ascidiacea</taxon>
        <taxon>Phlebobranchia</taxon>
        <taxon>Cionidae</taxon>
        <taxon>Ciona</taxon>
    </lineage>
</organism>
<reference evidence="4" key="1">
    <citation type="journal article" date="2002" name="Science">
        <title>The draft genome of Ciona intestinalis: insights into chordate and vertebrate origins.</title>
        <authorList>
            <person name="Dehal P."/>
            <person name="Satou Y."/>
            <person name="Campbell R.K."/>
            <person name="Chapman J."/>
            <person name="Degnan B."/>
            <person name="De Tomaso A."/>
            <person name="Davidson B."/>
            <person name="Di Gregorio A."/>
            <person name="Gelpke M."/>
            <person name="Goodstein D.M."/>
            <person name="Harafuji N."/>
            <person name="Hastings K.E."/>
            <person name="Ho I."/>
            <person name="Hotta K."/>
            <person name="Huang W."/>
            <person name="Kawashima T."/>
            <person name="Lemaire P."/>
            <person name="Martinez D."/>
            <person name="Meinertzhagen I.A."/>
            <person name="Necula S."/>
            <person name="Nonaka M."/>
            <person name="Putnam N."/>
            <person name="Rash S."/>
            <person name="Saiga H."/>
            <person name="Satake M."/>
            <person name="Terry A."/>
            <person name="Yamada L."/>
            <person name="Wang H.G."/>
            <person name="Awazu S."/>
            <person name="Azumi K."/>
            <person name="Boore J."/>
            <person name="Branno M."/>
            <person name="Chin-Bow S."/>
            <person name="DeSantis R."/>
            <person name="Doyle S."/>
            <person name="Francino P."/>
            <person name="Keys D.N."/>
            <person name="Haga S."/>
            <person name="Hayashi H."/>
            <person name="Hino K."/>
            <person name="Imai K.S."/>
            <person name="Inaba K."/>
            <person name="Kano S."/>
            <person name="Kobayashi K."/>
            <person name="Kobayashi M."/>
            <person name="Lee B.I."/>
            <person name="Makabe K.W."/>
            <person name="Manohar C."/>
            <person name="Matassi G."/>
            <person name="Medina M."/>
            <person name="Mochizuki Y."/>
            <person name="Mount S."/>
            <person name="Morishita T."/>
            <person name="Miura S."/>
            <person name="Nakayama A."/>
            <person name="Nishizaka S."/>
            <person name="Nomoto H."/>
            <person name="Ohta F."/>
            <person name="Oishi K."/>
            <person name="Rigoutsos I."/>
            <person name="Sano M."/>
            <person name="Sasaki A."/>
            <person name="Sasakura Y."/>
            <person name="Shoguchi E."/>
            <person name="Shin-i T."/>
            <person name="Spagnuolo A."/>
            <person name="Stainier D."/>
            <person name="Suzuki M.M."/>
            <person name="Tassy O."/>
            <person name="Takatori N."/>
            <person name="Tokuoka M."/>
            <person name="Yagi K."/>
            <person name="Yoshizaki F."/>
            <person name="Wada S."/>
            <person name="Zhang C."/>
            <person name="Hyatt P.D."/>
            <person name="Larimer F."/>
            <person name="Detter C."/>
            <person name="Doggett N."/>
            <person name="Glavina T."/>
            <person name="Hawkins T."/>
            <person name="Richardson P."/>
            <person name="Lucas S."/>
            <person name="Kohara Y."/>
            <person name="Levine M."/>
            <person name="Satoh N."/>
            <person name="Rokhsar D.S."/>
        </authorList>
    </citation>
    <scope>NUCLEOTIDE SEQUENCE [LARGE SCALE GENOMIC DNA]</scope>
</reference>
<keyword evidence="4" id="KW-1185">Reference proteome</keyword>
<dbReference type="InParanoid" id="F7A786"/>
<dbReference type="GO" id="GO:0017121">
    <property type="term" value="P:plasma membrane phospholipid scrambling"/>
    <property type="evidence" value="ECO:0000318"/>
    <property type="project" value="GO_Central"/>
</dbReference>
<dbReference type="InterPro" id="IPR005552">
    <property type="entry name" value="Scramblase"/>
</dbReference>
<comment type="cofactor">
    <cofactor evidence="2">
        <name>Ca(2+)</name>
        <dbReference type="ChEBI" id="CHEBI:29108"/>
    </cofactor>
</comment>
<reference evidence="3" key="3">
    <citation type="submission" date="2025-08" db="UniProtKB">
        <authorList>
            <consortium name="Ensembl"/>
        </authorList>
    </citation>
    <scope>IDENTIFICATION</scope>
</reference>
<evidence type="ECO:0000256" key="1">
    <source>
        <dbReference type="ARBA" id="ARBA00005350"/>
    </source>
</evidence>
<dbReference type="GO" id="GO:0017128">
    <property type="term" value="F:phospholipid scramblase activity"/>
    <property type="evidence" value="ECO:0000318"/>
    <property type="project" value="GO_Central"/>
</dbReference>
<comment type="function">
    <text evidence="2">May mediate accelerated ATP-independent bidirectional transbilayer migration of phospholipids upon binding calcium ions that results in a loss of phospholipid asymmetry in the plasma membrane.</text>
</comment>
<comment type="similarity">
    <text evidence="1 2">Belongs to the phospholipid scramblase family.</text>
</comment>
<dbReference type="Pfam" id="PF03803">
    <property type="entry name" value="Scramblase"/>
    <property type="match status" value="1"/>
</dbReference>
<protein>
    <recommendedName>
        <fullName evidence="2">Phospholipid scramblase</fullName>
    </recommendedName>
</protein>
<sequence>LSKVLELRMQQPFSGQALPGQPQPAVWMQAPQSIPGCPPGLEYLTQLDQLLVHQKVELFEVLTNIETQNRFVVKNALGQQCYYAYEESDFCMRVCCGPHRGFMMHIVDNAGNEVIRMNREFKCCAGCCWCANSDCCSYSINVESPVGTPLGTIRQSQSCWVPMYEILDANEQKVFDIEGPCCVCPGPCCTCDFPFEIKSNSVSIGSVTKQYSGFAKEMVTNATNFSVTFPKDLDVKMKAVLLGATFLIDMMFFEQNQN</sequence>
<proteinExistence type="inferred from homology"/>
<gene>
    <name evidence="3" type="primary">LOC100179531</name>
</gene>